<dbReference type="OrthoDB" id="21124at2759"/>
<dbReference type="PANTHER" id="PTHR46010:SF1">
    <property type="entry name" value="PROTEIN IWS1 HOMOLOG"/>
    <property type="match status" value="1"/>
</dbReference>
<accession>A0A8H5LS31</accession>
<feature type="domain" description="TFIIS N-terminal" evidence="5">
    <location>
        <begin position="189"/>
        <end position="267"/>
    </location>
</feature>
<dbReference type="InterPro" id="IPR017923">
    <property type="entry name" value="TFIIS_N"/>
</dbReference>
<dbReference type="InterPro" id="IPR035441">
    <property type="entry name" value="TFIIS/LEDGF_dom_sf"/>
</dbReference>
<gene>
    <name evidence="6" type="ORF">D9758_003655</name>
</gene>
<proteinExistence type="inferred from homology"/>
<evidence type="ECO:0000259" key="5">
    <source>
        <dbReference type="PROSITE" id="PS51319"/>
    </source>
</evidence>
<evidence type="ECO:0000313" key="6">
    <source>
        <dbReference type="EMBL" id="KAF5367447.1"/>
    </source>
</evidence>
<dbReference type="InterPro" id="IPR051037">
    <property type="entry name" value="RNAPII_TF_IWS1"/>
</dbReference>
<sequence length="389" mass="43539">MPEKDKLARDIFGGSDSELSSDEEDHRPSRKPSPGGVEDESPDEDDDDDFIQDKPQKQKKSRKRTEPTRKRKRAAKPRKEDIDLSELPPEQANKIRLDLQLEAILKPKKSSRPRKRKNATDSEALDSFADDQVARLRESMITAADEDIACNNSKPKLPAVAKLRALPDAMDTLRKASLAQSIIDNNLLEAVEKWLEPLPDKSLPALNIQRQLFQTLKKMEFIDSAVLQESKLGPVVLFYTKCKRVTPDVQRIANELVSTWSRPIIKQSASFRDRRIPVASFTPGIGITDGDHTPGEPSTLPLSSVPRPEKLTSILARAREEDKHRVRKNAVMIPQSTLGTYTVAPSANAGMTRNSMGMGLVRTGVDADTERRRKNAERLRSLTRKVQGS</sequence>
<evidence type="ECO:0000256" key="1">
    <source>
        <dbReference type="ARBA" id="ARBA00037349"/>
    </source>
</evidence>
<evidence type="ECO:0000256" key="3">
    <source>
        <dbReference type="PROSITE-ProRule" id="PRU00649"/>
    </source>
</evidence>
<reference evidence="6 7" key="1">
    <citation type="journal article" date="2020" name="ISME J.">
        <title>Uncovering the hidden diversity of litter-decomposition mechanisms in mushroom-forming fungi.</title>
        <authorList>
            <person name="Floudas D."/>
            <person name="Bentzer J."/>
            <person name="Ahren D."/>
            <person name="Johansson T."/>
            <person name="Persson P."/>
            <person name="Tunlid A."/>
        </authorList>
    </citation>
    <scope>NUCLEOTIDE SEQUENCE [LARGE SCALE GENOMIC DNA]</scope>
    <source>
        <strain evidence="6 7">CBS 291.85</strain>
    </source>
</reference>
<name>A0A8H5LS31_9AGAR</name>
<dbReference type="GO" id="GO:0016973">
    <property type="term" value="P:poly(A)+ mRNA export from nucleus"/>
    <property type="evidence" value="ECO:0007669"/>
    <property type="project" value="TreeGrafter"/>
</dbReference>
<comment type="caution">
    <text evidence="6">The sequence shown here is derived from an EMBL/GenBank/DDBJ whole genome shotgun (WGS) entry which is preliminary data.</text>
</comment>
<keyword evidence="7" id="KW-1185">Reference proteome</keyword>
<dbReference type="AlphaFoldDB" id="A0A8H5LS31"/>
<organism evidence="6 7">
    <name type="scientific">Tetrapyrgos nigripes</name>
    <dbReference type="NCBI Taxonomy" id="182062"/>
    <lineage>
        <taxon>Eukaryota</taxon>
        <taxon>Fungi</taxon>
        <taxon>Dikarya</taxon>
        <taxon>Basidiomycota</taxon>
        <taxon>Agaricomycotina</taxon>
        <taxon>Agaricomycetes</taxon>
        <taxon>Agaricomycetidae</taxon>
        <taxon>Agaricales</taxon>
        <taxon>Marasmiineae</taxon>
        <taxon>Marasmiaceae</taxon>
        <taxon>Tetrapyrgos</taxon>
    </lineage>
</organism>
<feature type="compositionally biased region" description="Basic residues" evidence="4">
    <location>
        <begin position="57"/>
        <end position="76"/>
    </location>
</feature>
<dbReference type="PROSITE" id="PS51319">
    <property type="entry name" value="TFIIS_N"/>
    <property type="match status" value="1"/>
</dbReference>
<feature type="region of interest" description="Disordered" evidence="4">
    <location>
        <begin position="1"/>
        <end position="94"/>
    </location>
</feature>
<dbReference type="Proteomes" id="UP000559256">
    <property type="component" value="Unassembled WGS sequence"/>
</dbReference>
<dbReference type="Pfam" id="PF08711">
    <property type="entry name" value="Med26"/>
    <property type="match status" value="1"/>
</dbReference>
<dbReference type="PANTHER" id="PTHR46010">
    <property type="entry name" value="PROTEIN IWS1 HOMOLOG"/>
    <property type="match status" value="1"/>
</dbReference>
<protein>
    <recommendedName>
        <fullName evidence="5">TFIIS N-terminal domain-containing protein</fullName>
    </recommendedName>
</protein>
<evidence type="ECO:0000256" key="2">
    <source>
        <dbReference type="ARBA" id="ARBA00037992"/>
    </source>
</evidence>
<feature type="compositionally biased region" description="Acidic residues" evidence="4">
    <location>
        <begin position="37"/>
        <end position="50"/>
    </location>
</feature>
<dbReference type="GO" id="GO:0005634">
    <property type="term" value="C:nucleus"/>
    <property type="evidence" value="ECO:0007669"/>
    <property type="project" value="UniProtKB-SubCell"/>
</dbReference>
<evidence type="ECO:0000256" key="4">
    <source>
        <dbReference type="SAM" id="MobiDB-lite"/>
    </source>
</evidence>
<evidence type="ECO:0000313" key="7">
    <source>
        <dbReference type="Proteomes" id="UP000559256"/>
    </source>
</evidence>
<dbReference type="EMBL" id="JAACJM010000019">
    <property type="protein sequence ID" value="KAF5367447.1"/>
    <property type="molecule type" value="Genomic_DNA"/>
</dbReference>
<feature type="region of interest" description="Disordered" evidence="4">
    <location>
        <begin position="283"/>
        <end position="306"/>
    </location>
</feature>
<comment type="function">
    <text evidence="1">Transcription factor involved in RNA polymerase II transcription regulation. May function in both SPT15/TBP post-recruitment and recruitment steps of transcription.</text>
</comment>
<keyword evidence="3" id="KW-0539">Nucleus</keyword>
<comment type="subcellular location">
    <subcellularLocation>
        <location evidence="3">Nucleus</location>
    </subcellularLocation>
</comment>
<dbReference type="Gene3D" id="1.20.930.10">
    <property type="entry name" value="Conserved domain common to transcription factors TFIIS, elongin A, CRSP70"/>
    <property type="match status" value="1"/>
</dbReference>
<comment type="similarity">
    <text evidence="2">Belongs to the IWS1 family.</text>
</comment>